<feature type="non-terminal residue" evidence="1">
    <location>
        <position position="185"/>
    </location>
</feature>
<evidence type="ECO:0000313" key="1">
    <source>
        <dbReference type="EMBL" id="AAX26911.2"/>
    </source>
</evidence>
<dbReference type="EMBL" id="AY811022">
    <property type="protein sequence ID" value="AAX26911.2"/>
    <property type="molecule type" value="mRNA"/>
</dbReference>
<accession>Q5C0B4</accession>
<organism evidence="1">
    <name type="scientific">Schistosoma japonicum</name>
    <name type="common">Blood fluke</name>
    <dbReference type="NCBI Taxonomy" id="6182"/>
    <lineage>
        <taxon>Eukaryota</taxon>
        <taxon>Metazoa</taxon>
        <taxon>Spiralia</taxon>
        <taxon>Lophotrochozoa</taxon>
        <taxon>Platyhelminthes</taxon>
        <taxon>Trematoda</taxon>
        <taxon>Digenea</taxon>
        <taxon>Strigeidida</taxon>
        <taxon>Schistosomatoidea</taxon>
        <taxon>Schistosomatidae</taxon>
        <taxon>Schistosoma</taxon>
    </lineage>
</organism>
<name>Q5C0B4_SCHJA</name>
<proteinExistence type="evidence at transcript level"/>
<sequence>MSNAKIPNQCNTTSNTQSTLSSVIPSNSINCCIPYTNSDNDNHIKRSVNNKYNQPTQSVNSHCSLATGSPATPITFISQNKLIQESVVISTTSSSPSSFCIHTSQSNSPDMNQSHQVNTPKYTKLSKRNYCTNNNNNNNNTLHTLSYPFSTSSSTVTASNLDKPCINSLCFSGKFVHDKCCSTAT</sequence>
<reference evidence="1" key="1">
    <citation type="journal article" date="2006" name="PLoS Pathog.">
        <title>New perspectives on host-parasite interplay by comparative transcriptomic and proteomic analyses of Schistosoma japonicum.</title>
        <authorList>
            <person name="Liu F."/>
            <person name="Lu J."/>
            <person name="Hu W."/>
            <person name="Wang S.Y."/>
            <person name="Cui S.J."/>
            <person name="Chi M."/>
            <person name="Yan Q."/>
            <person name="Wang X.R."/>
            <person name="Song H.D."/>
            <person name="Xu X.N."/>
            <person name="Wang J.J."/>
            <person name="Zhang X.L."/>
            <person name="Zhang X."/>
            <person name="Wang Z.Q."/>
            <person name="Xue C.L."/>
            <person name="Brindley P.J."/>
            <person name="McManus D.P."/>
            <person name="Yang P.Y."/>
            <person name="Feng Z."/>
            <person name="Chen Z."/>
            <person name="Han Z.G."/>
        </authorList>
    </citation>
    <scope>NUCLEOTIDE SEQUENCE</scope>
</reference>
<dbReference type="AlphaFoldDB" id="Q5C0B4"/>
<protein>
    <submittedName>
        <fullName evidence="1">SJCHGC03737 protein</fullName>
    </submittedName>
</protein>